<proteinExistence type="predicted"/>
<keyword evidence="2" id="KW-1185">Reference proteome</keyword>
<dbReference type="EMBL" id="KV426059">
    <property type="protein sequence ID" value="KZV89954.1"/>
    <property type="molecule type" value="Genomic_DNA"/>
</dbReference>
<protein>
    <submittedName>
        <fullName evidence="1">Uncharacterized protein</fullName>
    </submittedName>
</protein>
<evidence type="ECO:0000313" key="1">
    <source>
        <dbReference type="EMBL" id="KZV89954.1"/>
    </source>
</evidence>
<dbReference type="Proteomes" id="UP000077266">
    <property type="component" value="Unassembled WGS sequence"/>
</dbReference>
<dbReference type="AlphaFoldDB" id="A0A165G422"/>
<sequence>MIARLAACSSSANALALASTSHALKKLGQEELYRVVVLTHFSTTIQFQQLVDKDNSYAQRVRALALPRYHNYFVKFYAAILKHCTNLDSLLIAGPLLGEIVHISPAELVVHGPLEHISRVFWGYKAFAHLQRLCFFPLRLDMDLISGIAELPALTHLGFTLKWDYSNAHRQSYYSYRSWRPAAEAL</sequence>
<gene>
    <name evidence="1" type="ORF">EXIGLDRAFT_838126</name>
</gene>
<evidence type="ECO:0000313" key="2">
    <source>
        <dbReference type="Proteomes" id="UP000077266"/>
    </source>
</evidence>
<feature type="non-terminal residue" evidence="1">
    <location>
        <position position="186"/>
    </location>
</feature>
<name>A0A165G422_EXIGL</name>
<reference evidence="1 2" key="1">
    <citation type="journal article" date="2016" name="Mol. Biol. Evol.">
        <title>Comparative Genomics of Early-Diverging Mushroom-Forming Fungi Provides Insights into the Origins of Lignocellulose Decay Capabilities.</title>
        <authorList>
            <person name="Nagy L.G."/>
            <person name="Riley R."/>
            <person name="Tritt A."/>
            <person name="Adam C."/>
            <person name="Daum C."/>
            <person name="Floudas D."/>
            <person name="Sun H."/>
            <person name="Yadav J.S."/>
            <person name="Pangilinan J."/>
            <person name="Larsson K.H."/>
            <person name="Matsuura K."/>
            <person name="Barry K."/>
            <person name="Labutti K."/>
            <person name="Kuo R."/>
            <person name="Ohm R.A."/>
            <person name="Bhattacharya S.S."/>
            <person name="Shirouzu T."/>
            <person name="Yoshinaga Y."/>
            <person name="Martin F.M."/>
            <person name="Grigoriev I.V."/>
            <person name="Hibbett D.S."/>
        </authorList>
    </citation>
    <scope>NUCLEOTIDE SEQUENCE [LARGE SCALE GENOMIC DNA]</scope>
    <source>
        <strain evidence="1 2">HHB12029</strain>
    </source>
</reference>
<dbReference type="InParanoid" id="A0A165G422"/>
<accession>A0A165G422</accession>
<organism evidence="1 2">
    <name type="scientific">Exidia glandulosa HHB12029</name>
    <dbReference type="NCBI Taxonomy" id="1314781"/>
    <lineage>
        <taxon>Eukaryota</taxon>
        <taxon>Fungi</taxon>
        <taxon>Dikarya</taxon>
        <taxon>Basidiomycota</taxon>
        <taxon>Agaricomycotina</taxon>
        <taxon>Agaricomycetes</taxon>
        <taxon>Auriculariales</taxon>
        <taxon>Exidiaceae</taxon>
        <taxon>Exidia</taxon>
    </lineage>
</organism>